<dbReference type="AlphaFoldDB" id="A0A6A6RB90"/>
<protein>
    <submittedName>
        <fullName evidence="2">Uncharacterized protein</fullName>
    </submittedName>
</protein>
<sequence length="186" mass="20389">MTSTLGMIIVCFLNIKPPRTQSFGCDQRPAKGSISWTCQPQPDVVRANHHGKVSHGQSTYNAAPPPFLLHGTIYARFVFYQPQPRNSCLLVTIIAPLLRRSTPTQPTSSGTCPASPRIGFPPDERPRDLGDVPNTAGRDAAYPNDHTRRHTVYPPRFIVSSSTTIDSCQYDRTSKAAARPIGPLPP</sequence>
<feature type="region of interest" description="Disordered" evidence="1">
    <location>
        <begin position="102"/>
        <end position="155"/>
    </location>
</feature>
<evidence type="ECO:0000313" key="3">
    <source>
        <dbReference type="Proteomes" id="UP000799750"/>
    </source>
</evidence>
<dbReference type="Proteomes" id="UP000799750">
    <property type="component" value="Unassembled WGS sequence"/>
</dbReference>
<reference evidence="2" key="1">
    <citation type="journal article" date="2020" name="Stud. Mycol.">
        <title>101 Dothideomycetes genomes: a test case for predicting lifestyles and emergence of pathogens.</title>
        <authorList>
            <person name="Haridas S."/>
            <person name="Albert R."/>
            <person name="Binder M."/>
            <person name="Bloem J."/>
            <person name="Labutti K."/>
            <person name="Salamov A."/>
            <person name="Andreopoulos B."/>
            <person name="Baker S."/>
            <person name="Barry K."/>
            <person name="Bills G."/>
            <person name="Bluhm B."/>
            <person name="Cannon C."/>
            <person name="Castanera R."/>
            <person name="Culley D."/>
            <person name="Daum C."/>
            <person name="Ezra D."/>
            <person name="Gonzalez J."/>
            <person name="Henrissat B."/>
            <person name="Kuo A."/>
            <person name="Liang C."/>
            <person name="Lipzen A."/>
            <person name="Lutzoni F."/>
            <person name="Magnuson J."/>
            <person name="Mondo S."/>
            <person name="Nolan M."/>
            <person name="Ohm R."/>
            <person name="Pangilinan J."/>
            <person name="Park H.-J."/>
            <person name="Ramirez L."/>
            <person name="Alfaro M."/>
            <person name="Sun H."/>
            <person name="Tritt A."/>
            <person name="Yoshinaga Y."/>
            <person name="Zwiers L.-H."/>
            <person name="Turgeon B."/>
            <person name="Goodwin S."/>
            <person name="Spatafora J."/>
            <person name="Crous P."/>
            <person name="Grigoriev I."/>
        </authorList>
    </citation>
    <scope>NUCLEOTIDE SEQUENCE</scope>
    <source>
        <strain evidence="2">CBS 269.34</strain>
    </source>
</reference>
<dbReference type="EMBL" id="MU004181">
    <property type="protein sequence ID" value="KAF2501979.1"/>
    <property type="molecule type" value="Genomic_DNA"/>
</dbReference>
<evidence type="ECO:0000313" key="2">
    <source>
        <dbReference type="EMBL" id="KAF2501979.1"/>
    </source>
</evidence>
<keyword evidence="3" id="KW-1185">Reference proteome</keyword>
<evidence type="ECO:0000256" key="1">
    <source>
        <dbReference type="SAM" id="MobiDB-lite"/>
    </source>
</evidence>
<accession>A0A6A6RB90</accession>
<organism evidence="2 3">
    <name type="scientific">Lophium mytilinum</name>
    <dbReference type="NCBI Taxonomy" id="390894"/>
    <lineage>
        <taxon>Eukaryota</taxon>
        <taxon>Fungi</taxon>
        <taxon>Dikarya</taxon>
        <taxon>Ascomycota</taxon>
        <taxon>Pezizomycotina</taxon>
        <taxon>Dothideomycetes</taxon>
        <taxon>Pleosporomycetidae</taxon>
        <taxon>Mytilinidiales</taxon>
        <taxon>Mytilinidiaceae</taxon>
        <taxon>Lophium</taxon>
    </lineage>
</organism>
<name>A0A6A6RB90_9PEZI</name>
<feature type="compositionally biased region" description="Polar residues" evidence="1">
    <location>
        <begin position="102"/>
        <end position="112"/>
    </location>
</feature>
<gene>
    <name evidence="2" type="ORF">BU16DRAFT_373</name>
</gene>
<proteinExistence type="predicted"/>